<sequence length="453" mass="52642">MDNENLEELFLESQVKQMEIKGNASFVGNRHLCQWKIDQFLNSTGLSLQHKDKIESNGQKLPCKVLEINLKVMEIGSKKVNLEMQLLGFTDSREILHYSVHYKEVTEPVKDIYEGRDACSADSWQMQKVKSDGQSNNPIVASIQNLKPFTKYAIYVKAEVVKIAMYAAYSRIYYIMTNIDKPSDPEDLETPHLGTNEMKLVWKPPRAPNSVVTFYIIWLRRSELTTKIDPTKHDLCSNQKYEKLLWDKTRKERLAAEKRKKNLDYQRGCCPCPISKEDYETEQQIRTSLIEMENAIHGQIFKKRWNKDCNKKATQVAEKMATNPEYTGTKSRKRRDADQLEYLHGTNFSRPIRKEDLRKKSEENPTNSLSYSLDSGFNDNSTLTDDASLVEEFNKKLNETLQNQEEPTMVVFQQTSARLTSLEHYSFYTIEKVEKCPVRRWRNALLEGGETPC</sequence>
<comment type="caution">
    <text evidence="2">The sequence shown here is derived from an EMBL/GenBank/DDBJ whole genome shotgun (WGS) entry which is preliminary data.</text>
</comment>
<evidence type="ECO:0000313" key="2">
    <source>
        <dbReference type="EMBL" id="GFR78328.1"/>
    </source>
</evidence>
<organism evidence="2 3">
    <name type="scientific">Elysia marginata</name>
    <dbReference type="NCBI Taxonomy" id="1093978"/>
    <lineage>
        <taxon>Eukaryota</taxon>
        <taxon>Metazoa</taxon>
        <taxon>Spiralia</taxon>
        <taxon>Lophotrochozoa</taxon>
        <taxon>Mollusca</taxon>
        <taxon>Gastropoda</taxon>
        <taxon>Heterobranchia</taxon>
        <taxon>Euthyneura</taxon>
        <taxon>Panpulmonata</taxon>
        <taxon>Sacoglossa</taxon>
        <taxon>Placobranchoidea</taxon>
        <taxon>Plakobranchidae</taxon>
        <taxon>Elysia</taxon>
    </lineage>
</organism>
<dbReference type="AlphaFoldDB" id="A0AAV4FYB9"/>
<dbReference type="SUPFAM" id="SSF49265">
    <property type="entry name" value="Fibronectin type III"/>
    <property type="match status" value="1"/>
</dbReference>
<dbReference type="InterPro" id="IPR003961">
    <property type="entry name" value="FN3_dom"/>
</dbReference>
<dbReference type="Gene3D" id="2.60.40.10">
    <property type="entry name" value="Immunoglobulins"/>
    <property type="match status" value="2"/>
</dbReference>
<dbReference type="CDD" id="cd00063">
    <property type="entry name" value="FN3"/>
    <property type="match status" value="2"/>
</dbReference>
<accession>A0AAV4FYB9</accession>
<evidence type="ECO:0000313" key="3">
    <source>
        <dbReference type="Proteomes" id="UP000762676"/>
    </source>
</evidence>
<feature type="compositionally biased region" description="Basic and acidic residues" evidence="1">
    <location>
        <begin position="352"/>
        <end position="363"/>
    </location>
</feature>
<feature type="region of interest" description="Disordered" evidence="1">
    <location>
        <begin position="319"/>
        <end position="373"/>
    </location>
</feature>
<feature type="compositionally biased region" description="Polar residues" evidence="1">
    <location>
        <begin position="364"/>
        <end position="373"/>
    </location>
</feature>
<dbReference type="EMBL" id="BMAT01011741">
    <property type="protein sequence ID" value="GFR78328.1"/>
    <property type="molecule type" value="Genomic_DNA"/>
</dbReference>
<name>A0AAV4FYB9_9GAST</name>
<dbReference type="InterPro" id="IPR013783">
    <property type="entry name" value="Ig-like_fold"/>
</dbReference>
<keyword evidence="2" id="KW-0675">Receptor</keyword>
<dbReference type="SUPFAM" id="SSF52058">
    <property type="entry name" value="L domain-like"/>
    <property type="match status" value="1"/>
</dbReference>
<proteinExistence type="predicted"/>
<dbReference type="InterPro" id="IPR036116">
    <property type="entry name" value="FN3_sf"/>
</dbReference>
<keyword evidence="3" id="KW-1185">Reference proteome</keyword>
<evidence type="ECO:0000256" key="1">
    <source>
        <dbReference type="SAM" id="MobiDB-lite"/>
    </source>
</evidence>
<dbReference type="Proteomes" id="UP000762676">
    <property type="component" value="Unassembled WGS sequence"/>
</dbReference>
<protein>
    <submittedName>
        <fullName evidence="2">Insulin receptor</fullName>
    </submittedName>
</protein>
<gene>
    <name evidence="2" type="ORF">ElyMa_005846900</name>
</gene>
<reference evidence="2 3" key="1">
    <citation type="journal article" date="2021" name="Elife">
        <title>Chloroplast acquisition without the gene transfer in kleptoplastic sea slugs, Plakobranchus ocellatus.</title>
        <authorList>
            <person name="Maeda T."/>
            <person name="Takahashi S."/>
            <person name="Yoshida T."/>
            <person name="Shimamura S."/>
            <person name="Takaki Y."/>
            <person name="Nagai Y."/>
            <person name="Toyoda A."/>
            <person name="Suzuki Y."/>
            <person name="Arimoto A."/>
            <person name="Ishii H."/>
            <person name="Satoh N."/>
            <person name="Nishiyama T."/>
            <person name="Hasebe M."/>
            <person name="Maruyama T."/>
            <person name="Minagawa J."/>
            <person name="Obokata J."/>
            <person name="Shigenobu S."/>
        </authorList>
    </citation>
    <scope>NUCLEOTIDE SEQUENCE [LARGE SCALE GENOMIC DNA]</scope>
</reference>